<comment type="caution">
    <text evidence="1">The sequence shown here is derived from an EMBL/GenBank/DDBJ whole genome shotgun (WGS) entry which is preliminary data.</text>
</comment>
<sequence length="402" mass="47133">MIRISTKELLTPFENRKREFRSSRNLFETLSMDEFSSPEFDLFYDLEEHFEGEIAERRQSIKESMRKLMIESTKRHEENSNLIKEIRAFIDVSIRNQGASIKTLEIQIRQISKENMLFPCQTKRLFHFQVICITVMKIRDRASISVMPFSTYSNLGLGELAHTKLIVKLANRTMKQPKRVAENVLVGIGETLILNRSLDPSNEDYIKLNDLNEPLELWRNQADDLEPTIEEGEVNDKLMKDIDKARWKDDIIDGLDEYPSYCDLDSKIHFDSAYNMKFSYMIGYEYVDANFIPRLSIIVEDMDNYRDDRMGDVIVRKPFCREVCVKMKRFEGMITIFNGNDSVNYQMVRSHPRFKHLTNAQCNKIPPLLKVSEQDKMNGISYAYQKLKGFYKGILDLGPEFI</sequence>
<evidence type="ECO:0000313" key="1">
    <source>
        <dbReference type="EMBL" id="GEZ14130.1"/>
    </source>
</evidence>
<accession>A0A699I524</accession>
<organism evidence="1">
    <name type="scientific">Tanacetum cinerariifolium</name>
    <name type="common">Dalmatian daisy</name>
    <name type="synonym">Chrysanthemum cinerariifolium</name>
    <dbReference type="NCBI Taxonomy" id="118510"/>
    <lineage>
        <taxon>Eukaryota</taxon>
        <taxon>Viridiplantae</taxon>
        <taxon>Streptophyta</taxon>
        <taxon>Embryophyta</taxon>
        <taxon>Tracheophyta</taxon>
        <taxon>Spermatophyta</taxon>
        <taxon>Magnoliopsida</taxon>
        <taxon>eudicotyledons</taxon>
        <taxon>Gunneridae</taxon>
        <taxon>Pentapetalae</taxon>
        <taxon>asterids</taxon>
        <taxon>campanulids</taxon>
        <taxon>Asterales</taxon>
        <taxon>Asteraceae</taxon>
        <taxon>Asteroideae</taxon>
        <taxon>Anthemideae</taxon>
        <taxon>Anthemidinae</taxon>
        <taxon>Tanacetum</taxon>
    </lineage>
</organism>
<gene>
    <name evidence="1" type="ORF">Tci_486103</name>
</gene>
<protein>
    <submittedName>
        <fullName evidence="1">Glycosyl transferase, family 8</fullName>
    </submittedName>
</protein>
<reference evidence="1" key="1">
    <citation type="journal article" date="2019" name="Sci. Rep.">
        <title>Draft genome of Tanacetum cinerariifolium, the natural source of mosquito coil.</title>
        <authorList>
            <person name="Yamashiro T."/>
            <person name="Shiraishi A."/>
            <person name="Satake H."/>
            <person name="Nakayama K."/>
        </authorList>
    </citation>
    <scope>NUCLEOTIDE SEQUENCE</scope>
</reference>
<dbReference type="PANTHER" id="PTHR33067:SF9">
    <property type="entry name" value="RNA-DIRECTED DNA POLYMERASE"/>
    <property type="match status" value="1"/>
</dbReference>
<proteinExistence type="predicted"/>
<dbReference type="PANTHER" id="PTHR33067">
    <property type="entry name" value="RNA-DIRECTED DNA POLYMERASE-RELATED"/>
    <property type="match status" value="1"/>
</dbReference>
<keyword evidence="1" id="KW-0808">Transferase</keyword>
<dbReference type="AlphaFoldDB" id="A0A699I524"/>
<dbReference type="EMBL" id="BKCJ010245176">
    <property type="protein sequence ID" value="GEZ14130.1"/>
    <property type="molecule type" value="Genomic_DNA"/>
</dbReference>
<dbReference type="GO" id="GO:0016740">
    <property type="term" value="F:transferase activity"/>
    <property type="evidence" value="ECO:0007669"/>
    <property type="project" value="UniProtKB-KW"/>
</dbReference>
<name>A0A699I524_TANCI</name>